<evidence type="ECO:0000256" key="1">
    <source>
        <dbReference type="SAM" id="MobiDB-lite"/>
    </source>
</evidence>
<sequence length="121" mass="12682">MVFDCMETNPGVTVIGAEAPSAYQMAPRTENANQIGGGGGGGSAAVDVSSVSVGLTGSIEKKKRGRPRKYGPDGTMARALSPMRLSRPAAEVSYRVVAESVGEGEAAVTRLNITRERTWRI</sequence>
<organism evidence="2 3">
    <name type="scientific">Hibiscus sabdariffa</name>
    <name type="common">roselle</name>
    <dbReference type="NCBI Taxonomy" id="183260"/>
    <lineage>
        <taxon>Eukaryota</taxon>
        <taxon>Viridiplantae</taxon>
        <taxon>Streptophyta</taxon>
        <taxon>Embryophyta</taxon>
        <taxon>Tracheophyta</taxon>
        <taxon>Spermatophyta</taxon>
        <taxon>Magnoliopsida</taxon>
        <taxon>eudicotyledons</taxon>
        <taxon>Gunneridae</taxon>
        <taxon>Pentapetalae</taxon>
        <taxon>rosids</taxon>
        <taxon>malvids</taxon>
        <taxon>Malvales</taxon>
        <taxon>Malvaceae</taxon>
        <taxon>Malvoideae</taxon>
        <taxon>Hibiscus</taxon>
    </lineage>
</organism>
<name>A0ABR2AJU8_9ROSI</name>
<proteinExistence type="predicted"/>
<evidence type="ECO:0000313" key="2">
    <source>
        <dbReference type="EMBL" id="KAK8493217.1"/>
    </source>
</evidence>
<evidence type="ECO:0008006" key="4">
    <source>
        <dbReference type="Google" id="ProtNLM"/>
    </source>
</evidence>
<evidence type="ECO:0000313" key="3">
    <source>
        <dbReference type="Proteomes" id="UP001472677"/>
    </source>
</evidence>
<accession>A0ABR2AJU8</accession>
<protein>
    <recommendedName>
        <fullName evidence="4">AT-hook motif nuclear-localized protein</fullName>
    </recommendedName>
</protein>
<reference evidence="2 3" key="1">
    <citation type="journal article" date="2024" name="G3 (Bethesda)">
        <title>Genome assembly of Hibiscus sabdariffa L. provides insights into metabolisms of medicinal natural products.</title>
        <authorList>
            <person name="Kim T."/>
        </authorList>
    </citation>
    <scope>NUCLEOTIDE SEQUENCE [LARGE SCALE GENOMIC DNA]</scope>
    <source>
        <strain evidence="2">TK-2024</strain>
        <tissue evidence="2">Old leaves</tissue>
    </source>
</reference>
<dbReference type="EMBL" id="JBBPBM010000636">
    <property type="protein sequence ID" value="KAK8493217.1"/>
    <property type="molecule type" value="Genomic_DNA"/>
</dbReference>
<dbReference type="Proteomes" id="UP001472677">
    <property type="component" value="Unassembled WGS sequence"/>
</dbReference>
<keyword evidence="3" id="KW-1185">Reference proteome</keyword>
<comment type="caution">
    <text evidence="2">The sequence shown here is derived from an EMBL/GenBank/DDBJ whole genome shotgun (WGS) entry which is preliminary data.</text>
</comment>
<gene>
    <name evidence="2" type="ORF">V6N12_008716</name>
</gene>
<feature type="region of interest" description="Disordered" evidence="1">
    <location>
        <begin position="57"/>
        <end position="77"/>
    </location>
</feature>